<organism evidence="2 3">
    <name type="scientific">Kingella denitrificans ATCC 33394</name>
    <dbReference type="NCBI Taxonomy" id="888741"/>
    <lineage>
        <taxon>Bacteria</taxon>
        <taxon>Pseudomonadati</taxon>
        <taxon>Pseudomonadota</taxon>
        <taxon>Betaproteobacteria</taxon>
        <taxon>Neisseriales</taxon>
        <taxon>Neisseriaceae</taxon>
        <taxon>Kingella</taxon>
    </lineage>
</organism>
<evidence type="ECO:0008006" key="4">
    <source>
        <dbReference type="Google" id="ProtNLM"/>
    </source>
</evidence>
<dbReference type="InterPro" id="IPR014998">
    <property type="entry name" value="DUF1848"/>
</dbReference>
<evidence type="ECO:0000313" key="3">
    <source>
        <dbReference type="Proteomes" id="UP000004088"/>
    </source>
</evidence>
<sequence>MNLNELDMIVSVSRKTDIPAFYADWFFNRLEAGFVLYKNPFNANQVHRVELTPENVDAFVFWTRNPQPFISRLDLLEPYIYYFQYTITGYPRYLEKSTPNPYKAIETFKNLSRIIGRERVIWRYDPILLSNTLTIQEHKRLFSKIADLLNGYTDKVVISFADFYKKTERNLKSVQIPIKLENTISKFEFFNILDKEFEDNLKELVLFMKNVAKENGMTIETCSEEIDLKIRYGIEITHGKCIDNELLEKIAHKKGFPSKKDKGQRQACGCVESRDIGIYDTCVHGCQYCYATTQHDKATENKKKHNPESPFLLGDFPTSFTDEQRAEKLKPPSLKTSKLSANEQPSLFDLFD</sequence>
<dbReference type="AlphaFoldDB" id="F0F1H5"/>
<dbReference type="EMBL" id="AEWV01000040">
    <property type="protein sequence ID" value="EGC16590.1"/>
    <property type="molecule type" value="Genomic_DNA"/>
</dbReference>
<dbReference type="HOGENOM" id="CLU_069130_0_0_4"/>
<reference evidence="2 3" key="1">
    <citation type="submission" date="2011-01" db="EMBL/GenBank/DDBJ databases">
        <authorList>
            <person name="Muzny D."/>
            <person name="Qin X."/>
            <person name="Deng J."/>
            <person name="Jiang H."/>
            <person name="Liu Y."/>
            <person name="Qu J."/>
            <person name="Song X.-Z."/>
            <person name="Zhang L."/>
            <person name="Thornton R."/>
            <person name="Coyle M."/>
            <person name="Francisco L."/>
            <person name="Jackson L."/>
            <person name="Javaid M."/>
            <person name="Korchina V."/>
            <person name="Kovar C."/>
            <person name="Mata R."/>
            <person name="Mathew T."/>
            <person name="Ngo R."/>
            <person name="Nguyen L."/>
            <person name="Nguyen N."/>
            <person name="Okwuonu G."/>
            <person name="Ongeri F."/>
            <person name="Pham C."/>
            <person name="Simmons D."/>
            <person name="Wilczek-Boney K."/>
            <person name="Hale W."/>
            <person name="Jakkamsetti A."/>
            <person name="Pham P."/>
            <person name="Ruth R."/>
            <person name="San Lucas F."/>
            <person name="Warren J."/>
            <person name="Zhang J."/>
            <person name="Zhao Z."/>
            <person name="Zhou C."/>
            <person name="Zhu D."/>
            <person name="Lee S."/>
            <person name="Bess C."/>
            <person name="Blankenburg K."/>
            <person name="Forbes L."/>
            <person name="Fu Q."/>
            <person name="Gubbala S."/>
            <person name="Hirani K."/>
            <person name="Jayaseelan J.C."/>
            <person name="Lara F."/>
            <person name="Munidasa M."/>
            <person name="Palculict T."/>
            <person name="Patil S."/>
            <person name="Pu L.-L."/>
            <person name="Saada N."/>
            <person name="Tang L."/>
            <person name="Weissenberger G."/>
            <person name="Zhu Y."/>
            <person name="Hemphill L."/>
            <person name="Shang Y."/>
            <person name="Youmans B."/>
            <person name="Ayvaz T."/>
            <person name="Ross M."/>
            <person name="Santibanez J."/>
            <person name="Aqrawi P."/>
            <person name="Gross S."/>
            <person name="Joshi V."/>
            <person name="Fowler G."/>
            <person name="Nazareth L."/>
            <person name="Reid J."/>
            <person name="Worley K."/>
            <person name="Petrosino J."/>
            <person name="Highlander S."/>
            <person name="Gibbs R."/>
        </authorList>
    </citation>
    <scope>NUCLEOTIDE SEQUENCE [LARGE SCALE GENOMIC DNA]</scope>
    <source>
        <strain evidence="2 3">ATCC 33394</strain>
    </source>
</reference>
<evidence type="ECO:0000256" key="1">
    <source>
        <dbReference type="SAM" id="MobiDB-lite"/>
    </source>
</evidence>
<dbReference type="Pfam" id="PF08902">
    <property type="entry name" value="DUF1848"/>
    <property type="match status" value="1"/>
</dbReference>
<comment type="caution">
    <text evidence="2">The sequence shown here is derived from an EMBL/GenBank/DDBJ whole genome shotgun (WGS) entry which is preliminary data.</text>
</comment>
<evidence type="ECO:0000313" key="2">
    <source>
        <dbReference type="EMBL" id="EGC16590.1"/>
    </source>
</evidence>
<protein>
    <recommendedName>
        <fullName evidence="4">DNA repair photolyase</fullName>
    </recommendedName>
</protein>
<proteinExistence type="predicted"/>
<feature type="compositionally biased region" description="Low complexity" evidence="1">
    <location>
        <begin position="331"/>
        <end position="340"/>
    </location>
</feature>
<keyword evidence="3" id="KW-1185">Reference proteome</keyword>
<dbReference type="Proteomes" id="UP000004088">
    <property type="component" value="Unassembled WGS sequence"/>
</dbReference>
<feature type="region of interest" description="Disordered" evidence="1">
    <location>
        <begin position="299"/>
        <end position="352"/>
    </location>
</feature>
<dbReference type="STRING" id="888741.HMPREF9098_1960"/>
<name>F0F1H5_9NEIS</name>
<accession>F0F1H5</accession>
<gene>
    <name evidence="2" type="ORF">HMPREF9098_1960</name>
</gene>